<protein>
    <recommendedName>
        <fullName evidence="9">Membrane bound O-acyl transferase</fullName>
    </recommendedName>
</protein>
<evidence type="ECO:0000256" key="1">
    <source>
        <dbReference type="ARBA" id="ARBA00004141"/>
    </source>
</evidence>
<evidence type="ECO:0008006" key="9">
    <source>
        <dbReference type="Google" id="ProtNLM"/>
    </source>
</evidence>
<dbReference type="GeneID" id="5715826"/>
<dbReference type="Gramene" id="PNW73057">
    <property type="protein sequence ID" value="PNW73057"/>
    <property type="gene ID" value="CHLRE_14g617150v5"/>
</dbReference>
<reference evidence="7 8" key="1">
    <citation type="journal article" date="2007" name="Science">
        <title>The Chlamydomonas genome reveals the evolution of key animal and plant functions.</title>
        <authorList>
            <person name="Merchant S.S."/>
            <person name="Prochnik S.E."/>
            <person name="Vallon O."/>
            <person name="Harris E.H."/>
            <person name="Karpowicz S.J."/>
            <person name="Witman G.B."/>
            <person name="Terry A."/>
            <person name="Salamov A."/>
            <person name="Fritz-Laylin L.K."/>
            <person name="Marechal-Drouard L."/>
            <person name="Marshall W.F."/>
            <person name="Qu L.H."/>
            <person name="Nelson D.R."/>
            <person name="Sanderfoot A.A."/>
            <person name="Spalding M.H."/>
            <person name="Kapitonov V.V."/>
            <person name="Ren Q."/>
            <person name="Ferris P."/>
            <person name="Lindquist E."/>
            <person name="Shapiro H."/>
            <person name="Lucas S.M."/>
            <person name="Grimwood J."/>
            <person name="Schmutz J."/>
            <person name="Cardol P."/>
            <person name="Cerutti H."/>
            <person name="Chanfreau G."/>
            <person name="Chen C.L."/>
            <person name="Cognat V."/>
            <person name="Croft M.T."/>
            <person name="Dent R."/>
            <person name="Dutcher S."/>
            <person name="Fernandez E."/>
            <person name="Fukuzawa H."/>
            <person name="Gonzalez-Ballester D."/>
            <person name="Gonzalez-Halphen D."/>
            <person name="Hallmann A."/>
            <person name="Hanikenne M."/>
            <person name="Hippler M."/>
            <person name="Inwood W."/>
            <person name="Jabbari K."/>
            <person name="Kalanon M."/>
            <person name="Kuras R."/>
            <person name="Lefebvre P.A."/>
            <person name="Lemaire S.D."/>
            <person name="Lobanov A.V."/>
            <person name="Lohr M."/>
            <person name="Manuell A."/>
            <person name="Meier I."/>
            <person name="Mets L."/>
            <person name="Mittag M."/>
            <person name="Mittelmeier T."/>
            <person name="Moroney J.V."/>
            <person name="Moseley J."/>
            <person name="Napoli C."/>
            <person name="Nedelcu A.M."/>
            <person name="Niyogi K."/>
            <person name="Novoselov S.V."/>
            <person name="Paulsen I.T."/>
            <person name="Pazour G."/>
            <person name="Purton S."/>
            <person name="Ral J.P."/>
            <person name="Riano-Pachon D.M."/>
            <person name="Riekhof W."/>
            <person name="Rymarquis L."/>
            <person name="Schroda M."/>
            <person name="Stern D."/>
            <person name="Umen J."/>
            <person name="Willows R."/>
            <person name="Wilson N."/>
            <person name="Zimmer S.L."/>
            <person name="Allmer J."/>
            <person name="Balk J."/>
            <person name="Bisova K."/>
            <person name="Chen C.J."/>
            <person name="Elias M."/>
            <person name="Gendler K."/>
            <person name="Hauser C."/>
            <person name="Lamb M.R."/>
            <person name="Ledford H."/>
            <person name="Long J.C."/>
            <person name="Minagawa J."/>
            <person name="Page M.D."/>
            <person name="Pan J."/>
            <person name="Pootakham W."/>
            <person name="Roje S."/>
            <person name="Rose A."/>
            <person name="Stahlberg E."/>
            <person name="Terauchi A.M."/>
            <person name="Yang P."/>
            <person name="Ball S."/>
            <person name="Bowler C."/>
            <person name="Dieckmann C.L."/>
            <person name="Gladyshev V.N."/>
            <person name="Green P."/>
            <person name="Jorgensen R."/>
            <person name="Mayfield S."/>
            <person name="Mueller-Roeber B."/>
            <person name="Rajamani S."/>
            <person name="Sayre R.T."/>
            <person name="Brokstein P."/>
            <person name="Dubchak I."/>
            <person name="Goodstein D."/>
            <person name="Hornick L."/>
            <person name="Huang Y.W."/>
            <person name="Jhaveri J."/>
            <person name="Luo Y."/>
            <person name="Martinez D."/>
            <person name="Ngau W.C."/>
            <person name="Otillar B."/>
            <person name="Poliakov A."/>
            <person name="Porter A."/>
            <person name="Szajkowski L."/>
            <person name="Werner G."/>
            <person name="Zhou K."/>
            <person name="Grigoriev I.V."/>
            <person name="Rokhsar D.S."/>
            <person name="Grossman A.R."/>
        </authorList>
    </citation>
    <scope>NUCLEOTIDE SEQUENCE [LARGE SCALE GENOMIC DNA]</scope>
    <source>
        <strain evidence="8">CC-503</strain>
    </source>
</reference>
<dbReference type="PANTHER" id="PTHR13285">
    <property type="entry name" value="ACYLTRANSFERASE"/>
    <property type="match status" value="1"/>
</dbReference>
<dbReference type="GO" id="GO:0016746">
    <property type="term" value="F:acyltransferase activity"/>
    <property type="evidence" value="ECO:0000318"/>
    <property type="project" value="GO_Central"/>
</dbReference>
<dbReference type="STRING" id="3055.A0A2K3CXP0"/>
<evidence type="ECO:0000256" key="5">
    <source>
        <dbReference type="SAM" id="MobiDB-lite"/>
    </source>
</evidence>
<feature type="transmembrane region" description="Helical" evidence="6">
    <location>
        <begin position="526"/>
        <end position="546"/>
    </location>
</feature>
<feature type="compositionally biased region" description="Low complexity" evidence="5">
    <location>
        <begin position="238"/>
        <end position="260"/>
    </location>
</feature>
<dbReference type="OMA" id="GWHRSYN"/>
<dbReference type="Pfam" id="PF03062">
    <property type="entry name" value="MBOAT"/>
    <property type="match status" value="1"/>
</dbReference>
<dbReference type="GO" id="GO:0016020">
    <property type="term" value="C:membrane"/>
    <property type="evidence" value="ECO:0007669"/>
    <property type="project" value="UniProtKB-SubCell"/>
</dbReference>
<feature type="transmembrane region" description="Helical" evidence="6">
    <location>
        <begin position="393"/>
        <end position="413"/>
    </location>
</feature>
<feature type="transmembrane region" description="Helical" evidence="6">
    <location>
        <begin position="566"/>
        <end position="583"/>
    </location>
</feature>
<feature type="transmembrane region" description="Helical" evidence="6">
    <location>
        <begin position="70"/>
        <end position="88"/>
    </location>
</feature>
<comment type="subcellular location">
    <subcellularLocation>
        <location evidence="1">Membrane</location>
        <topology evidence="1">Multi-pass membrane protein</topology>
    </subcellularLocation>
</comment>
<name>A0A2K3CXP0_CHLRE</name>
<dbReference type="GO" id="GO:0019432">
    <property type="term" value="P:triglyceride biosynthetic process"/>
    <property type="evidence" value="ECO:0007669"/>
    <property type="project" value="UniProtKB-ARBA"/>
</dbReference>
<organism evidence="7 8">
    <name type="scientific">Chlamydomonas reinhardtii</name>
    <name type="common">Chlamydomonas smithii</name>
    <dbReference type="NCBI Taxonomy" id="3055"/>
    <lineage>
        <taxon>Eukaryota</taxon>
        <taxon>Viridiplantae</taxon>
        <taxon>Chlorophyta</taxon>
        <taxon>core chlorophytes</taxon>
        <taxon>Chlorophyceae</taxon>
        <taxon>CS clade</taxon>
        <taxon>Chlamydomonadales</taxon>
        <taxon>Chlamydomonadaceae</taxon>
        <taxon>Chlamydomonas</taxon>
    </lineage>
</organism>
<evidence type="ECO:0000256" key="4">
    <source>
        <dbReference type="ARBA" id="ARBA00023136"/>
    </source>
</evidence>
<dbReference type="PaxDb" id="3055-EDP09554"/>
<accession>A0A2K3CXP0</accession>
<evidence type="ECO:0000256" key="6">
    <source>
        <dbReference type="SAM" id="Phobius"/>
    </source>
</evidence>
<dbReference type="ExpressionAtlas" id="A0A2K3CXP0">
    <property type="expression patterns" value="baseline"/>
</dbReference>
<sequence>MKRKTGTSPLLLERLCYLALIAALQWNVLREGYTFAKQLSAHILLRNVRAGGPLGPNDLSDHQWRSFRESLPLVAAAMAGYVAVSWMARLLMLPRTRQTFMVAVSFLFLFVLHGVCAIYVLALVVGAYGLSLRLAGAPGTRYGLLVVWAYCCGSLLLARLWEGLPFAWLSPGLAFLDTHRGMLRWHIHYNLMILRLISFASDLAWARNARRATPGGRGPLQPAQAPVPAALTAVRAGEDSSGSGLTASGGSEGESNSGGSLAAVPSSIGSLDQEIKARVEEPLPLCQYSLAGLLEYCLYPPLYIAGPIMSYNCFASQRAPGGAVRHLGRRQLLLYAARAALVLLCLEAVTHALPYNAIARDRALDKLAARWAGDPAGAAAAGLPRPRPLHYSITGYWVLVFMWLKFTFIWRFFRLAALADGVAPPENMTRCVCDNYDVEGFWRNWHASYNRWLVRYMYVPLGGSAWRAANVWVIFTFVALWHDLEWRLLGWAWMMAAAIAPEMAVKALGRSKLLRRWHGTAALRHACAAAAAINILMLMSANLVGFVTGLDGIGPLARQVLAQPRFLAVVLLALFSAAQLMFWKRECEARGRERAVAAASAAAMEATGLPSRASNRP</sequence>
<dbReference type="GO" id="GO:0005783">
    <property type="term" value="C:endoplasmic reticulum"/>
    <property type="evidence" value="ECO:0000318"/>
    <property type="project" value="GO_Central"/>
</dbReference>
<dbReference type="OrthoDB" id="420606at2759"/>
<dbReference type="InterPro" id="IPR004299">
    <property type="entry name" value="MBOAT_fam"/>
</dbReference>
<dbReference type="KEGG" id="cre:CHLRE_14g617150v5"/>
<keyword evidence="3 6" id="KW-1133">Transmembrane helix</keyword>
<feature type="transmembrane region" description="Helical" evidence="6">
    <location>
        <begin position="488"/>
        <end position="505"/>
    </location>
</feature>
<evidence type="ECO:0000313" key="7">
    <source>
        <dbReference type="EMBL" id="PNW73057.1"/>
    </source>
</evidence>
<dbReference type="InterPro" id="IPR051085">
    <property type="entry name" value="MB_O-acyltransferase"/>
</dbReference>
<dbReference type="RefSeq" id="XP_001689816.2">
    <property type="nucleotide sequence ID" value="XM_001689764.3"/>
</dbReference>
<proteinExistence type="predicted"/>
<feature type="region of interest" description="Disordered" evidence="5">
    <location>
        <begin position="238"/>
        <end position="262"/>
    </location>
</feature>
<evidence type="ECO:0000313" key="8">
    <source>
        <dbReference type="Proteomes" id="UP000006906"/>
    </source>
</evidence>
<dbReference type="PANTHER" id="PTHR13285:SF18">
    <property type="entry name" value="PROTEIN-CYSTEINE N-PALMITOYLTRANSFERASE RASP"/>
    <property type="match status" value="1"/>
</dbReference>
<gene>
    <name evidence="7" type="ORF">CHLRE_14g617150v5</name>
</gene>
<dbReference type="FunCoup" id="A0A2K3CXP0">
    <property type="interactions" value="693"/>
</dbReference>
<dbReference type="EMBL" id="CM008975">
    <property type="protein sequence ID" value="PNW73057.1"/>
    <property type="molecule type" value="Genomic_DNA"/>
</dbReference>
<keyword evidence="4 6" id="KW-0472">Membrane</keyword>
<feature type="transmembrane region" description="Helical" evidence="6">
    <location>
        <begin position="100"/>
        <end position="130"/>
    </location>
</feature>
<evidence type="ECO:0000256" key="2">
    <source>
        <dbReference type="ARBA" id="ARBA00022692"/>
    </source>
</evidence>
<dbReference type="AlphaFoldDB" id="A0A2K3CXP0"/>
<dbReference type="InParanoid" id="A0A2K3CXP0"/>
<keyword evidence="2 6" id="KW-0812">Transmembrane</keyword>
<keyword evidence="8" id="KW-1185">Reference proteome</keyword>
<feature type="transmembrane region" description="Helical" evidence="6">
    <location>
        <begin position="142"/>
        <end position="161"/>
    </location>
</feature>
<dbReference type="Proteomes" id="UP000006906">
    <property type="component" value="Chromosome 14"/>
</dbReference>
<evidence type="ECO:0000256" key="3">
    <source>
        <dbReference type="ARBA" id="ARBA00022989"/>
    </source>
</evidence>